<accession>A0A6G1DS11</accession>
<sequence length="150" mass="16342">MAASKRIALVVGRRGFGYQRAWRGFTLVRGSDSTHWAPPGLARDDCSTASLPWCGGGANSTGERLQSEGARDGGDTTENKRWWVEGFTLWQPEGGSTSREAVAGLKHSWKWSCVVVSSWLYASGWCRVSAATPSLLQRGPEVLVAQQRSE</sequence>
<dbReference type="EMBL" id="SPHZ02000006">
    <property type="protein sequence ID" value="KAF0915259.1"/>
    <property type="molecule type" value="Genomic_DNA"/>
</dbReference>
<proteinExistence type="predicted"/>
<dbReference type="Proteomes" id="UP000479710">
    <property type="component" value="Unassembled WGS sequence"/>
</dbReference>
<feature type="compositionally biased region" description="Basic and acidic residues" evidence="1">
    <location>
        <begin position="65"/>
        <end position="78"/>
    </location>
</feature>
<keyword evidence="3" id="KW-1185">Reference proteome</keyword>
<name>A0A6G1DS11_9ORYZ</name>
<dbReference type="AlphaFoldDB" id="A0A6G1DS11"/>
<feature type="region of interest" description="Disordered" evidence="1">
    <location>
        <begin position="58"/>
        <end position="78"/>
    </location>
</feature>
<evidence type="ECO:0000256" key="1">
    <source>
        <dbReference type="SAM" id="MobiDB-lite"/>
    </source>
</evidence>
<reference evidence="2 3" key="1">
    <citation type="submission" date="2019-11" db="EMBL/GenBank/DDBJ databases">
        <title>Whole genome sequence of Oryza granulata.</title>
        <authorList>
            <person name="Li W."/>
        </authorList>
    </citation>
    <scope>NUCLEOTIDE SEQUENCE [LARGE SCALE GENOMIC DNA]</scope>
    <source>
        <strain evidence="3">cv. Menghai</strain>
        <tissue evidence="2">Leaf</tissue>
    </source>
</reference>
<evidence type="ECO:0000313" key="2">
    <source>
        <dbReference type="EMBL" id="KAF0915259.1"/>
    </source>
</evidence>
<comment type="caution">
    <text evidence="2">The sequence shown here is derived from an EMBL/GenBank/DDBJ whole genome shotgun (WGS) entry which is preliminary data.</text>
</comment>
<evidence type="ECO:0000313" key="3">
    <source>
        <dbReference type="Proteomes" id="UP000479710"/>
    </source>
</evidence>
<organism evidence="2 3">
    <name type="scientific">Oryza meyeriana var. granulata</name>
    <dbReference type="NCBI Taxonomy" id="110450"/>
    <lineage>
        <taxon>Eukaryota</taxon>
        <taxon>Viridiplantae</taxon>
        <taxon>Streptophyta</taxon>
        <taxon>Embryophyta</taxon>
        <taxon>Tracheophyta</taxon>
        <taxon>Spermatophyta</taxon>
        <taxon>Magnoliopsida</taxon>
        <taxon>Liliopsida</taxon>
        <taxon>Poales</taxon>
        <taxon>Poaceae</taxon>
        <taxon>BOP clade</taxon>
        <taxon>Oryzoideae</taxon>
        <taxon>Oryzeae</taxon>
        <taxon>Oryzinae</taxon>
        <taxon>Oryza</taxon>
        <taxon>Oryza meyeriana</taxon>
    </lineage>
</organism>
<gene>
    <name evidence="2" type="ORF">E2562_035208</name>
</gene>
<protein>
    <submittedName>
        <fullName evidence="2">Uncharacterized protein</fullName>
    </submittedName>
</protein>